<feature type="compositionally biased region" description="Basic residues" evidence="1">
    <location>
        <begin position="102"/>
        <end position="112"/>
    </location>
</feature>
<proteinExistence type="predicted"/>
<sequence>MLEVAVRLLTGRRSGLPYCEFGGGGNRRPPEVCRHRHGLSEAQAGQRRPCFLRTHYEVAPRQCVCRGPTTKDQEAETNSTMGYSHLQVAIHVWSCHGFTPRHHPAAPVRRKTKESMPRTTSTVSKHTFTRVTCEMSKTVT</sequence>
<comment type="caution">
    <text evidence="2">The sequence shown here is derived from an EMBL/GenBank/DDBJ whole genome shotgun (WGS) entry which is preliminary data.</text>
</comment>
<organism evidence="2 3">
    <name type="scientific">Pleurodeles waltl</name>
    <name type="common">Iberian ribbed newt</name>
    <dbReference type="NCBI Taxonomy" id="8319"/>
    <lineage>
        <taxon>Eukaryota</taxon>
        <taxon>Metazoa</taxon>
        <taxon>Chordata</taxon>
        <taxon>Craniata</taxon>
        <taxon>Vertebrata</taxon>
        <taxon>Euteleostomi</taxon>
        <taxon>Amphibia</taxon>
        <taxon>Batrachia</taxon>
        <taxon>Caudata</taxon>
        <taxon>Salamandroidea</taxon>
        <taxon>Salamandridae</taxon>
        <taxon>Pleurodelinae</taxon>
        <taxon>Pleurodeles</taxon>
    </lineage>
</organism>
<accession>A0AAV7S858</accession>
<evidence type="ECO:0000313" key="2">
    <source>
        <dbReference type="EMBL" id="KAJ1160268.1"/>
    </source>
</evidence>
<feature type="region of interest" description="Disordered" evidence="1">
    <location>
        <begin position="102"/>
        <end position="122"/>
    </location>
</feature>
<reference evidence="2" key="1">
    <citation type="journal article" date="2022" name="bioRxiv">
        <title>Sequencing and chromosome-scale assembly of the giantPleurodeles waltlgenome.</title>
        <authorList>
            <person name="Brown T."/>
            <person name="Elewa A."/>
            <person name="Iarovenko S."/>
            <person name="Subramanian E."/>
            <person name="Araus A.J."/>
            <person name="Petzold A."/>
            <person name="Susuki M."/>
            <person name="Suzuki K.-i.T."/>
            <person name="Hayashi T."/>
            <person name="Toyoda A."/>
            <person name="Oliveira C."/>
            <person name="Osipova E."/>
            <person name="Leigh N.D."/>
            <person name="Simon A."/>
            <person name="Yun M.H."/>
        </authorList>
    </citation>
    <scope>NUCLEOTIDE SEQUENCE</scope>
    <source>
        <strain evidence="2">20211129_DDA</strain>
        <tissue evidence="2">Liver</tissue>
    </source>
</reference>
<gene>
    <name evidence="2" type="ORF">NDU88_000770</name>
</gene>
<name>A0AAV7S858_PLEWA</name>
<evidence type="ECO:0000313" key="3">
    <source>
        <dbReference type="Proteomes" id="UP001066276"/>
    </source>
</evidence>
<dbReference type="AlphaFoldDB" id="A0AAV7S858"/>
<evidence type="ECO:0000256" key="1">
    <source>
        <dbReference type="SAM" id="MobiDB-lite"/>
    </source>
</evidence>
<protein>
    <submittedName>
        <fullName evidence="2">Uncharacterized protein</fullName>
    </submittedName>
</protein>
<keyword evidence="3" id="KW-1185">Reference proteome</keyword>
<dbReference type="Proteomes" id="UP001066276">
    <property type="component" value="Chromosome 4_2"/>
</dbReference>
<dbReference type="EMBL" id="JANPWB010000008">
    <property type="protein sequence ID" value="KAJ1160268.1"/>
    <property type="molecule type" value="Genomic_DNA"/>
</dbReference>